<sequence length="598" mass="69359">MNPKRDYVKRKEKYKKELDKLNHKINLYGNIRLIIILVGLGITIWTYTKKSYLLSLNSLIITLVLFISLVMIHQKYIEKRPRLKALIKINENGLKRLKGEWKKFIEAGEEFIDETHNYSWDLDIFGKSSLFQWTNHTNTPIGKKKLRDAYIRPNKNIDQIKERQEAIKELATKMNWVHEFQAAGMRDSNKSKDEGNLIRWSKDVISIYLNNLLNLFVKILPVVSIGSIIMPFIIPSFSWVYAAVFVSIQVIVVFKDFGKRNNRLSSIDDYRKQVQIYEKMIEVIENQEFDSALLVKLQQQMQTGNEVTSKQIKKLDSIMDMINVRHIQFYLIFDILTLWDYQCTISLESWKNKYGKNMVKWLDALGELEALASLSTIVYEQPEWVMPEVVDDYKIYATALGHPLINANQRVCNSVSFGGRYASLLITGSNMSGKSTFLRTIGINLVLAYAGAPVCAEEFICPIMNIYTSMRVKDDIDNKISSFYAELLRIKKIIEATDKGEKVFYLLDEIFKGTNSRDRHIGAKTLIKKLCKGSTLGLVSTHDLELADLEKEQDSKVKNYHFQEFYKNDKINFDYKLYKGVSNTFNAVYLMKEIGIEI</sequence>
<keyword evidence="2" id="KW-0067">ATP-binding</keyword>
<dbReference type="Gene3D" id="3.40.50.300">
    <property type="entry name" value="P-loop containing nucleotide triphosphate hydrolases"/>
    <property type="match status" value="1"/>
</dbReference>
<dbReference type="PANTHER" id="PTHR11361">
    <property type="entry name" value="DNA MISMATCH REPAIR PROTEIN MUTS FAMILY MEMBER"/>
    <property type="match status" value="1"/>
</dbReference>
<gene>
    <name evidence="7" type="ORF">SH1V18_22370</name>
</gene>
<dbReference type="EMBL" id="BRLB01000005">
    <property type="protein sequence ID" value="GKX29757.1"/>
    <property type="molecule type" value="Genomic_DNA"/>
</dbReference>
<accession>A0A9W5YA79</accession>
<evidence type="ECO:0000256" key="2">
    <source>
        <dbReference type="ARBA" id="ARBA00022840"/>
    </source>
</evidence>
<dbReference type="SMART" id="SM00534">
    <property type="entry name" value="MUTSac"/>
    <property type="match status" value="1"/>
</dbReference>
<proteinExistence type="predicted"/>
<feature type="transmembrane region" description="Helical" evidence="5">
    <location>
        <begin position="25"/>
        <end position="46"/>
    </location>
</feature>
<dbReference type="InterPro" id="IPR036187">
    <property type="entry name" value="DNA_mismatch_repair_MutS_sf"/>
</dbReference>
<evidence type="ECO:0000313" key="8">
    <source>
        <dbReference type="Proteomes" id="UP001144256"/>
    </source>
</evidence>
<feature type="transmembrane region" description="Helical" evidence="5">
    <location>
        <begin position="212"/>
        <end position="233"/>
    </location>
</feature>
<evidence type="ECO:0000256" key="4">
    <source>
        <dbReference type="SAM" id="Coils"/>
    </source>
</evidence>
<evidence type="ECO:0000256" key="3">
    <source>
        <dbReference type="ARBA" id="ARBA00023125"/>
    </source>
</evidence>
<keyword evidence="8" id="KW-1185">Reference proteome</keyword>
<keyword evidence="5" id="KW-0812">Transmembrane</keyword>
<keyword evidence="3" id="KW-0238">DNA-binding</keyword>
<comment type="caution">
    <text evidence="7">The sequence shown here is derived from an EMBL/GenBank/DDBJ whole genome shotgun (WGS) entry which is preliminary data.</text>
</comment>
<dbReference type="Gene3D" id="1.10.1420.10">
    <property type="match status" value="1"/>
</dbReference>
<protein>
    <submittedName>
        <fullName evidence="7">DNA mismatch repair protein</fullName>
    </submittedName>
</protein>
<dbReference type="GO" id="GO:0140664">
    <property type="term" value="F:ATP-dependent DNA damage sensor activity"/>
    <property type="evidence" value="ECO:0007669"/>
    <property type="project" value="InterPro"/>
</dbReference>
<dbReference type="Proteomes" id="UP001144256">
    <property type="component" value="Unassembled WGS sequence"/>
</dbReference>
<dbReference type="InterPro" id="IPR023298">
    <property type="entry name" value="ATPase_P-typ_TM_dom_sf"/>
</dbReference>
<dbReference type="PANTHER" id="PTHR11361:SF99">
    <property type="entry name" value="DNA MISMATCH REPAIR PROTEIN"/>
    <property type="match status" value="1"/>
</dbReference>
<reference evidence="7" key="1">
    <citation type="submission" date="2022-06" db="EMBL/GenBank/DDBJ databases">
        <title>Vallitalea longa sp. nov., an anaerobic bacterium isolated from marine sediment.</title>
        <authorList>
            <person name="Hirano S."/>
            <person name="Terahara T."/>
            <person name="Mori K."/>
            <person name="Hamada M."/>
            <person name="Matsumoto R."/>
            <person name="Kobayashi T."/>
        </authorList>
    </citation>
    <scope>NUCLEOTIDE SEQUENCE</scope>
    <source>
        <strain evidence="7">SH18-1</strain>
    </source>
</reference>
<keyword evidence="5" id="KW-1133">Transmembrane helix</keyword>
<dbReference type="Pfam" id="PF00488">
    <property type="entry name" value="MutS_V"/>
    <property type="match status" value="1"/>
</dbReference>
<keyword evidence="5" id="KW-0472">Membrane</keyword>
<dbReference type="RefSeq" id="WP_281815418.1">
    <property type="nucleotide sequence ID" value="NZ_BRLB01000005.1"/>
</dbReference>
<organism evidence="7 8">
    <name type="scientific">Vallitalea longa</name>
    <dbReference type="NCBI Taxonomy" id="2936439"/>
    <lineage>
        <taxon>Bacteria</taxon>
        <taxon>Bacillati</taxon>
        <taxon>Bacillota</taxon>
        <taxon>Clostridia</taxon>
        <taxon>Lachnospirales</taxon>
        <taxon>Vallitaleaceae</taxon>
        <taxon>Vallitalea</taxon>
    </lineage>
</organism>
<dbReference type="GO" id="GO:0005829">
    <property type="term" value="C:cytosol"/>
    <property type="evidence" value="ECO:0007669"/>
    <property type="project" value="TreeGrafter"/>
</dbReference>
<dbReference type="GO" id="GO:0030983">
    <property type="term" value="F:mismatched DNA binding"/>
    <property type="evidence" value="ECO:0007669"/>
    <property type="project" value="InterPro"/>
</dbReference>
<dbReference type="InterPro" id="IPR027417">
    <property type="entry name" value="P-loop_NTPase"/>
</dbReference>
<evidence type="ECO:0000259" key="6">
    <source>
        <dbReference type="SMART" id="SM00534"/>
    </source>
</evidence>
<keyword evidence="4" id="KW-0175">Coiled coil</keyword>
<keyword evidence="1" id="KW-0547">Nucleotide-binding</keyword>
<evidence type="ECO:0000256" key="5">
    <source>
        <dbReference type="SAM" id="Phobius"/>
    </source>
</evidence>
<dbReference type="GO" id="GO:0005524">
    <property type="term" value="F:ATP binding"/>
    <property type="evidence" value="ECO:0007669"/>
    <property type="project" value="UniProtKB-KW"/>
</dbReference>
<feature type="transmembrane region" description="Helical" evidence="5">
    <location>
        <begin position="52"/>
        <end position="72"/>
    </location>
</feature>
<name>A0A9W5YA79_9FIRM</name>
<feature type="transmembrane region" description="Helical" evidence="5">
    <location>
        <begin position="239"/>
        <end position="257"/>
    </location>
</feature>
<dbReference type="InterPro" id="IPR000432">
    <property type="entry name" value="DNA_mismatch_repair_MutS_C"/>
</dbReference>
<evidence type="ECO:0000313" key="7">
    <source>
        <dbReference type="EMBL" id="GKX29757.1"/>
    </source>
</evidence>
<feature type="coiled-coil region" evidence="4">
    <location>
        <begin position="4"/>
        <end position="31"/>
    </location>
</feature>
<dbReference type="AlphaFoldDB" id="A0A9W5YA79"/>
<dbReference type="GO" id="GO:0006298">
    <property type="term" value="P:mismatch repair"/>
    <property type="evidence" value="ECO:0007669"/>
    <property type="project" value="InterPro"/>
</dbReference>
<dbReference type="CDD" id="cd03283">
    <property type="entry name" value="ABC_MutS-like"/>
    <property type="match status" value="1"/>
</dbReference>
<dbReference type="SUPFAM" id="SSF81665">
    <property type="entry name" value="Calcium ATPase, transmembrane domain M"/>
    <property type="match status" value="1"/>
</dbReference>
<feature type="domain" description="DNA mismatch repair proteins mutS family" evidence="6">
    <location>
        <begin position="421"/>
        <end position="597"/>
    </location>
</feature>
<dbReference type="SUPFAM" id="SSF52540">
    <property type="entry name" value="P-loop containing nucleoside triphosphate hydrolases"/>
    <property type="match status" value="1"/>
</dbReference>
<dbReference type="InterPro" id="IPR045076">
    <property type="entry name" value="MutS"/>
</dbReference>
<dbReference type="SUPFAM" id="SSF48334">
    <property type="entry name" value="DNA repair protein MutS, domain III"/>
    <property type="match status" value="1"/>
</dbReference>
<evidence type="ECO:0000256" key="1">
    <source>
        <dbReference type="ARBA" id="ARBA00022741"/>
    </source>
</evidence>